<dbReference type="EMBL" id="JAIOUQ010000016">
    <property type="protein sequence ID" value="MBZ2166923.1"/>
    <property type="molecule type" value="Genomic_DNA"/>
</dbReference>
<organism evidence="2 3">
    <name type="scientific">Methanobacterium spitsbergense</name>
    <dbReference type="NCBI Taxonomy" id="2874285"/>
    <lineage>
        <taxon>Archaea</taxon>
        <taxon>Methanobacteriati</taxon>
        <taxon>Methanobacteriota</taxon>
        <taxon>Methanomada group</taxon>
        <taxon>Methanobacteria</taxon>
        <taxon>Methanobacteriales</taxon>
        <taxon>Methanobacteriaceae</taxon>
        <taxon>Methanobacterium</taxon>
    </lineage>
</organism>
<reference evidence="3" key="1">
    <citation type="journal article" date="2022" name="Microbiol. Resour. Announc.">
        <title>Draft Genome Sequence of a Methanogenic Archaeon from West Spitsbergen Permafrost.</title>
        <authorList>
            <person name="Trubitsyn V."/>
            <person name="Rivkina E."/>
            <person name="Shcherbakova V."/>
        </authorList>
    </citation>
    <scope>NUCLEOTIDE SEQUENCE [LARGE SCALE GENOMIC DNA]</scope>
    <source>
        <strain evidence="3">VT</strain>
    </source>
</reference>
<dbReference type="InterPro" id="IPR009339">
    <property type="entry name" value="DUF998"/>
</dbReference>
<feature type="transmembrane region" description="Helical" evidence="1">
    <location>
        <begin position="12"/>
        <end position="35"/>
    </location>
</feature>
<keyword evidence="3" id="KW-1185">Reference proteome</keyword>
<feature type="transmembrane region" description="Helical" evidence="1">
    <location>
        <begin position="151"/>
        <end position="170"/>
    </location>
</feature>
<dbReference type="Proteomes" id="UP000825933">
    <property type="component" value="Unassembled WGS sequence"/>
</dbReference>
<dbReference type="RefSeq" id="WP_223792464.1">
    <property type="nucleotide sequence ID" value="NZ_JAIOUQ010000016.1"/>
</dbReference>
<keyword evidence="1" id="KW-0812">Transmembrane</keyword>
<feature type="transmembrane region" description="Helical" evidence="1">
    <location>
        <begin position="121"/>
        <end position="144"/>
    </location>
</feature>
<dbReference type="AlphaFoldDB" id="A0A8T5V1J9"/>
<keyword evidence="1" id="KW-1133">Transmembrane helix</keyword>
<protein>
    <submittedName>
        <fullName evidence="2">DUF998 domain-containing protein</fullName>
    </submittedName>
</protein>
<feature type="transmembrane region" description="Helical" evidence="1">
    <location>
        <begin position="90"/>
        <end position="109"/>
    </location>
</feature>
<evidence type="ECO:0000256" key="1">
    <source>
        <dbReference type="SAM" id="Phobius"/>
    </source>
</evidence>
<sequence>MKIRIRNYSVSSITGLMAVIVFPVFTFTSLLLYPTPYNPLYSWVSNLGNIYLNPSGAIFFNLGCILSGIIMIPFFAGLYEWKPIKKLSKILLILGMLLGIYASVSLIMVGVFPETHLQQHLLAAAGVFGSLFIIIILLSVALFNHPKFIRLIAYYGIIPIIIDIIFQFISKGNNLLANFQQTIPVPGFEWAAVFTSIAWVGFLAVNMMIKKV</sequence>
<proteinExistence type="predicted"/>
<evidence type="ECO:0000313" key="3">
    <source>
        <dbReference type="Proteomes" id="UP000825933"/>
    </source>
</evidence>
<evidence type="ECO:0000313" key="2">
    <source>
        <dbReference type="EMBL" id="MBZ2166923.1"/>
    </source>
</evidence>
<keyword evidence="1" id="KW-0472">Membrane</keyword>
<accession>A0A8T5V1J9</accession>
<feature type="transmembrane region" description="Helical" evidence="1">
    <location>
        <begin position="190"/>
        <end position="209"/>
    </location>
</feature>
<comment type="caution">
    <text evidence="2">The sequence shown here is derived from an EMBL/GenBank/DDBJ whole genome shotgun (WGS) entry which is preliminary data.</text>
</comment>
<feature type="transmembrane region" description="Helical" evidence="1">
    <location>
        <begin position="55"/>
        <end position="78"/>
    </location>
</feature>
<gene>
    <name evidence="2" type="ORF">K8N75_12840</name>
</gene>
<dbReference type="Pfam" id="PF06197">
    <property type="entry name" value="DUF998"/>
    <property type="match status" value="1"/>
</dbReference>
<name>A0A8T5V1J9_9EURY</name>